<proteinExistence type="predicted"/>
<dbReference type="AlphaFoldDB" id="A0A1I1D8D4"/>
<organism evidence="1 2">
    <name type="scientific">Brevinema andersonii</name>
    <dbReference type="NCBI Taxonomy" id="34097"/>
    <lineage>
        <taxon>Bacteria</taxon>
        <taxon>Pseudomonadati</taxon>
        <taxon>Spirochaetota</taxon>
        <taxon>Spirochaetia</taxon>
        <taxon>Brevinematales</taxon>
        <taxon>Brevinemataceae</taxon>
        <taxon>Brevinema</taxon>
    </lineage>
</organism>
<dbReference type="Proteomes" id="UP000240042">
    <property type="component" value="Unassembled WGS sequence"/>
</dbReference>
<reference evidence="2" key="1">
    <citation type="submission" date="2016-10" db="EMBL/GenBank/DDBJ databases">
        <authorList>
            <person name="Varghese N."/>
            <person name="Submissions S."/>
        </authorList>
    </citation>
    <scope>NUCLEOTIDE SEQUENCE [LARGE SCALE GENOMIC DNA]</scope>
    <source>
        <strain evidence="2">ATCC 43811</strain>
    </source>
</reference>
<evidence type="ECO:0000313" key="2">
    <source>
        <dbReference type="Proteomes" id="UP000240042"/>
    </source>
</evidence>
<sequence length="110" mass="12750">MAPHIKEGEKYYIPGRLFMFYEPVAVCAEVKKIFIGFGGADQQNYTDRLLNIVCKEKYNHYQFTVMLGRAKENIPVLLEYNEFSNVSVFYNVKNMPEIMSDCDIAFTSRG</sequence>
<protein>
    <recommendedName>
        <fullName evidence="3">Glycosyl transferases group 1</fullName>
    </recommendedName>
</protein>
<dbReference type="Gene3D" id="3.40.50.2000">
    <property type="entry name" value="Glycogen Phosphorylase B"/>
    <property type="match status" value="1"/>
</dbReference>
<dbReference type="EMBL" id="FOKY01000001">
    <property type="protein sequence ID" value="SFB68813.1"/>
    <property type="molecule type" value="Genomic_DNA"/>
</dbReference>
<accession>A0A1I1D8D4</accession>
<gene>
    <name evidence="1" type="ORF">SAMN02745150_00215</name>
</gene>
<name>A0A1I1D8D4_BREAD</name>
<evidence type="ECO:0008006" key="3">
    <source>
        <dbReference type="Google" id="ProtNLM"/>
    </source>
</evidence>
<evidence type="ECO:0000313" key="1">
    <source>
        <dbReference type="EMBL" id="SFB68813.1"/>
    </source>
</evidence>
<dbReference type="STRING" id="34097.SAMN02745150_00215"/>
<dbReference type="RefSeq" id="WP_200778546.1">
    <property type="nucleotide sequence ID" value="NZ_FOKY01000001.1"/>
</dbReference>
<keyword evidence="2" id="KW-1185">Reference proteome</keyword>